<dbReference type="Gene3D" id="1.10.260.40">
    <property type="entry name" value="lambda repressor-like DNA-binding domains"/>
    <property type="match status" value="1"/>
</dbReference>
<dbReference type="SUPFAM" id="SSF47413">
    <property type="entry name" value="lambda repressor-like DNA-binding domains"/>
    <property type="match status" value="1"/>
</dbReference>
<feature type="domain" description="HTH cro/C1-type" evidence="1">
    <location>
        <begin position="27"/>
        <end position="72"/>
    </location>
</feature>
<gene>
    <name evidence="2" type="ORF">GCM10009827_083810</name>
</gene>
<comment type="caution">
    <text evidence="2">The sequence shown here is derived from an EMBL/GenBank/DDBJ whole genome shotgun (WGS) entry which is preliminary data.</text>
</comment>
<dbReference type="Pfam" id="PF13560">
    <property type="entry name" value="HTH_31"/>
    <property type="match status" value="1"/>
</dbReference>
<accession>A0ABN2C296</accession>
<evidence type="ECO:0000313" key="3">
    <source>
        <dbReference type="Proteomes" id="UP001501470"/>
    </source>
</evidence>
<organism evidence="2 3">
    <name type="scientific">Dactylosporangium maewongense</name>
    <dbReference type="NCBI Taxonomy" id="634393"/>
    <lineage>
        <taxon>Bacteria</taxon>
        <taxon>Bacillati</taxon>
        <taxon>Actinomycetota</taxon>
        <taxon>Actinomycetes</taxon>
        <taxon>Micromonosporales</taxon>
        <taxon>Micromonosporaceae</taxon>
        <taxon>Dactylosporangium</taxon>
    </lineage>
</organism>
<dbReference type="PROSITE" id="PS50943">
    <property type="entry name" value="HTH_CROC1"/>
    <property type="match status" value="1"/>
</dbReference>
<dbReference type="InterPro" id="IPR010982">
    <property type="entry name" value="Lambda_DNA-bd_dom_sf"/>
</dbReference>
<name>A0ABN2C296_9ACTN</name>
<keyword evidence="3" id="KW-1185">Reference proteome</keyword>
<evidence type="ECO:0000313" key="2">
    <source>
        <dbReference type="EMBL" id="GAA1550380.1"/>
    </source>
</evidence>
<sequence length="158" mass="16758">MIRYNSRKPEGAEAARLAEAVGSLLCAARERWGWSRTHLARLAGMSPSSVAAIETGRSRPAWRSLVRLAAALHPDDPVRAAAFAHDLADAAGPSLGSDPSLPPTVVRELFVEVLSRSMVRLGLDLDDDAIRHVVMAEIRGVLGSADGVTDEARLAVGS</sequence>
<dbReference type="CDD" id="cd00093">
    <property type="entry name" value="HTH_XRE"/>
    <property type="match status" value="1"/>
</dbReference>
<reference evidence="2 3" key="1">
    <citation type="journal article" date="2019" name="Int. J. Syst. Evol. Microbiol.">
        <title>The Global Catalogue of Microorganisms (GCM) 10K type strain sequencing project: providing services to taxonomists for standard genome sequencing and annotation.</title>
        <authorList>
            <consortium name="The Broad Institute Genomics Platform"/>
            <consortium name="The Broad Institute Genome Sequencing Center for Infectious Disease"/>
            <person name="Wu L."/>
            <person name="Ma J."/>
        </authorList>
    </citation>
    <scope>NUCLEOTIDE SEQUENCE [LARGE SCALE GENOMIC DNA]</scope>
    <source>
        <strain evidence="2 3">JCM 15933</strain>
    </source>
</reference>
<proteinExistence type="predicted"/>
<dbReference type="SMART" id="SM00530">
    <property type="entry name" value="HTH_XRE"/>
    <property type="match status" value="1"/>
</dbReference>
<dbReference type="RefSeq" id="WP_344509259.1">
    <property type="nucleotide sequence ID" value="NZ_BAAAQD010000021.1"/>
</dbReference>
<dbReference type="EMBL" id="BAAAQD010000021">
    <property type="protein sequence ID" value="GAA1550380.1"/>
    <property type="molecule type" value="Genomic_DNA"/>
</dbReference>
<evidence type="ECO:0000259" key="1">
    <source>
        <dbReference type="PROSITE" id="PS50943"/>
    </source>
</evidence>
<dbReference type="Proteomes" id="UP001501470">
    <property type="component" value="Unassembled WGS sequence"/>
</dbReference>
<protein>
    <recommendedName>
        <fullName evidence="1">HTH cro/C1-type domain-containing protein</fullName>
    </recommendedName>
</protein>
<dbReference type="InterPro" id="IPR001387">
    <property type="entry name" value="Cro/C1-type_HTH"/>
</dbReference>